<dbReference type="InterPro" id="IPR011042">
    <property type="entry name" value="6-blade_b-propeller_TolB-like"/>
</dbReference>
<organism evidence="4 5">
    <name type="scientific">Nonlabens marinus S1-08</name>
    <dbReference type="NCBI Taxonomy" id="1454201"/>
    <lineage>
        <taxon>Bacteria</taxon>
        <taxon>Pseudomonadati</taxon>
        <taxon>Bacteroidota</taxon>
        <taxon>Flavobacteriia</taxon>
        <taxon>Flavobacteriales</taxon>
        <taxon>Flavobacteriaceae</taxon>
        <taxon>Nonlabens</taxon>
    </lineage>
</organism>
<feature type="signal peptide" evidence="3">
    <location>
        <begin position="1"/>
        <end position="22"/>
    </location>
</feature>
<dbReference type="PANTHER" id="PTHR10009">
    <property type="entry name" value="PROTEIN YELLOW-RELATED"/>
    <property type="match status" value="1"/>
</dbReference>
<evidence type="ECO:0000313" key="4">
    <source>
        <dbReference type="EMBL" id="BAO56769.1"/>
    </source>
</evidence>
<gene>
    <name evidence="4" type="ORF">NMS_2760</name>
</gene>
<comment type="subcellular location">
    <subcellularLocation>
        <location evidence="1">Secreted</location>
    </subcellularLocation>
</comment>
<accession>W8VSA9</accession>
<sequence length="365" mass="41039">MTTFIKNIFVSLLLVTFLNSCKENTSATIPLENSQPADSLSQPVTQVASFTGQQVTGVTVSDDGRIFVNFPRWRKGVENSVIEIKADQSLKSYPNDSWNAWEIGQPTQQDQFVGVQSVIAFENELYIIDTRSVLFQEVLDAPRIYVFDLETDNLKKTYTLGTSSYFPDSYINDLRVDPIKNLIYLTDSGHAGLIVLDRETGASRRILNEHQSTKAEQSYLTFDNQKWKGTIHSDGIALDAINNRLYYHALTAYSLYSISTDDLLTKSEKAIEQSVVYEGKTAAPDGMILDSNGNLYFADLENNKIQYRKPDGTIHTLVEGDQVSWADTFSIYNNELYYTNSRINEATGDISDMTFTLNKTPLPGN</sequence>
<dbReference type="STRING" id="1454201.NMS_2760"/>
<dbReference type="KEGG" id="nmf:NMS_2760"/>
<dbReference type="PANTHER" id="PTHR10009:SF18">
    <property type="entry name" value="PROTEIN YELLOW-LIKE PROTEIN"/>
    <property type="match status" value="1"/>
</dbReference>
<dbReference type="Proteomes" id="UP000031760">
    <property type="component" value="Chromosome"/>
</dbReference>
<dbReference type="AlphaFoldDB" id="W8VSA9"/>
<name>W8VSA9_9FLAO</name>
<keyword evidence="5" id="KW-1185">Reference proteome</keyword>
<reference evidence="4 5" key="1">
    <citation type="journal article" date="2014" name="Proc. Natl. Acad. Sci. U.S.A.">
        <title>Functional characterization of flavobacteria rhodopsins reveals a unique class of light-driven chloride pump in bacteria.</title>
        <authorList>
            <person name="Yoshizawa S."/>
            <person name="Kumagai Y."/>
            <person name="Kim H."/>
            <person name="Ogura Y."/>
            <person name="Hayashi T."/>
            <person name="Iwasaki W."/>
            <person name="DeLong E.F."/>
            <person name="Kogure K."/>
        </authorList>
    </citation>
    <scope>NUCLEOTIDE SEQUENCE [LARGE SCALE GENOMIC DNA]</scope>
    <source>
        <strain evidence="4 5">S1-08</strain>
    </source>
</reference>
<evidence type="ECO:0000256" key="3">
    <source>
        <dbReference type="SAM" id="SignalP"/>
    </source>
</evidence>
<keyword evidence="2" id="KW-0964">Secreted</keyword>
<evidence type="ECO:0000256" key="1">
    <source>
        <dbReference type="ARBA" id="ARBA00004613"/>
    </source>
</evidence>
<evidence type="ECO:0000313" key="5">
    <source>
        <dbReference type="Proteomes" id="UP000031760"/>
    </source>
</evidence>
<keyword evidence="3" id="KW-0732">Signal</keyword>
<dbReference type="HOGENOM" id="CLU_031076_0_3_10"/>
<evidence type="ECO:0000256" key="2">
    <source>
        <dbReference type="ARBA" id="ARBA00022525"/>
    </source>
</evidence>
<protein>
    <recommendedName>
        <fullName evidence="6">Major royal jelly protein</fullName>
    </recommendedName>
</protein>
<dbReference type="Pfam" id="PF03022">
    <property type="entry name" value="MRJP"/>
    <property type="match status" value="1"/>
</dbReference>
<dbReference type="RefSeq" id="WP_041497284.1">
    <property type="nucleotide sequence ID" value="NZ_AP014548.1"/>
</dbReference>
<dbReference type="EMBL" id="AP014548">
    <property type="protein sequence ID" value="BAO56769.1"/>
    <property type="molecule type" value="Genomic_DNA"/>
</dbReference>
<dbReference type="GO" id="GO:0005576">
    <property type="term" value="C:extracellular region"/>
    <property type="evidence" value="ECO:0007669"/>
    <property type="project" value="UniProtKB-SubCell"/>
</dbReference>
<dbReference type="OrthoDB" id="9797664at2"/>
<evidence type="ECO:0008006" key="6">
    <source>
        <dbReference type="Google" id="ProtNLM"/>
    </source>
</evidence>
<feature type="chain" id="PRO_5004914181" description="Major royal jelly protein" evidence="3">
    <location>
        <begin position="23"/>
        <end position="365"/>
    </location>
</feature>
<dbReference type="Gene3D" id="2.120.10.30">
    <property type="entry name" value="TolB, C-terminal domain"/>
    <property type="match status" value="1"/>
</dbReference>
<dbReference type="SUPFAM" id="SSF101898">
    <property type="entry name" value="NHL repeat"/>
    <property type="match status" value="1"/>
</dbReference>
<proteinExistence type="predicted"/>
<dbReference type="InterPro" id="IPR017996">
    <property type="entry name" value="MRJP/yellow-related"/>
</dbReference>